<evidence type="ECO:0000313" key="1">
    <source>
        <dbReference type="EMBL" id="QJF50671.1"/>
    </source>
</evidence>
<dbReference type="SUPFAM" id="SSF103025">
    <property type="entry name" value="Folate-binding domain"/>
    <property type="match status" value="1"/>
</dbReference>
<organism evidence="1 2">
    <name type="scientific">Roseobacter ponti</name>
    <dbReference type="NCBI Taxonomy" id="1891787"/>
    <lineage>
        <taxon>Bacteria</taxon>
        <taxon>Pseudomonadati</taxon>
        <taxon>Pseudomonadota</taxon>
        <taxon>Alphaproteobacteria</taxon>
        <taxon>Rhodobacterales</taxon>
        <taxon>Roseobacteraceae</taxon>
        <taxon>Roseobacter</taxon>
    </lineage>
</organism>
<reference evidence="1 2" key="1">
    <citation type="submission" date="2020-02" db="EMBL/GenBank/DDBJ databases">
        <title>Genome sequence of Roseobacter ponti.</title>
        <authorList>
            <person name="Hollensteiner J."/>
            <person name="Schneider D."/>
            <person name="Poehlein A."/>
            <person name="Daniel R."/>
        </authorList>
    </citation>
    <scope>NUCLEOTIDE SEQUENCE [LARGE SCALE GENOMIC DNA]</scope>
    <source>
        <strain evidence="1 2">DSM 106830</strain>
    </source>
</reference>
<proteinExistence type="predicted"/>
<protein>
    <submittedName>
        <fullName evidence="1">Sarcosine oxidase subunit gamma</fullName>
    </submittedName>
</protein>
<dbReference type="Gene3D" id="3.30.1360.120">
    <property type="entry name" value="Probable tRNA modification gtpase trme, domain 1"/>
    <property type="match status" value="1"/>
</dbReference>
<accession>A0A858SSW3</accession>
<name>A0A858SSW3_9RHOB</name>
<keyword evidence="2" id="KW-1185">Reference proteome</keyword>
<dbReference type="Gene3D" id="3.30.70.1520">
    <property type="entry name" value="Heterotetrameric sarcosine oxidase"/>
    <property type="match status" value="1"/>
</dbReference>
<dbReference type="Proteomes" id="UP000503308">
    <property type="component" value="Chromosome"/>
</dbReference>
<dbReference type="EMBL" id="CP048788">
    <property type="protein sequence ID" value="QJF50671.1"/>
    <property type="molecule type" value="Genomic_DNA"/>
</dbReference>
<gene>
    <name evidence="1" type="ORF">G3256_05600</name>
</gene>
<dbReference type="KEGG" id="rpon:G3256_05600"/>
<evidence type="ECO:0000313" key="2">
    <source>
        <dbReference type="Proteomes" id="UP000503308"/>
    </source>
</evidence>
<dbReference type="InterPro" id="IPR027266">
    <property type="entry name" value="TrmE/GcvT-like"/>
</dbReference>
<dbReference type="AlphaFoldDB" id="A0A858SSW3"/>
<sequence>MLCAGSKPAWRSARRSLWILKEGAYVADPVAKSACAGLLPVTVGALSLEETDIGVLTTVAPYLGRGADLSAAMEKAHGVTLPGPGRTTGEGDARAIWFGRDMALLVGPAPDAALAKYAALTDQSDAWAVVTLSGEGSDDALARLVPLDLRAAQFEAGHTARSQIMHMNASITRTGPDSFLILVFRAMAQTLVHELKTAMEGVAARR</sequence>